<reference evidence="1 2" key="1">
    <citation type="submission" date="2019-05" db="EMBL/GenBank/DDBJ databases">
        <title>Another draft genome of Portunus trituberculatus and its Hox gene families provides insights of decapod evolution.</title>
        <authorList>
            <person name="Jeong J.-H."/>
            <person name="Song I."/>
            <person name="Kim S."/>
            <person name="Choi T."/>
            <person name="Kim D."/>
            <person name="Ryu S."/>
            <person name="Kim W."/>
        </authorList>
    </citation>
    <scope>NUCLEOTIDE SEQUENCE [LARGE SCALE GENOMIC DNA]</scope>
    <source>
        <tissue evidence="1">Muscle</tissue>
    </source>
</reference>
<dbReference type="AlphaFoldDB" id="A0A5B7ID79"/>
<evidence type="ECO:0000313" key="2">
    <source>
        <dbReference type="Proteomes" id="UP000324222"/>
    </source>
</evidence>
<name>A0A5B7ID79_PORTR</name>
<evidence type="ECO:0000313" key="1">
    <source>
        <dbReference type="EMBL" id="MPC81802.1"/>
    </source>
</evidence>
<proteinExistence type="predicted"/>
<gene>
    <name evidence="1" type="ORF">E2C01_076437</name>
</gene>
<dbReference type="EMBL" id="VSRR010058077">
    <property type="protein sequence ID" value="MPC81802.1"/>
    <property type="molecule type" value="Genomic_DNA"/>
</dbReference>
<organism evidence="1 2">
    <name type="scientific">Portunus trituberculatus</name>
    <name type="common">Swimming crab</name>
    <name type="synonym">Neptunus trituberculatus</name>
    <dbReference type="NCBI Taxonomy" id="210409"/>
    <lineage>
        <taxon>Eukaryota</taxon>
        <taxon>Metazoa</taxon>
        <taxon>Ecdysozoa</taxon>
        <taxon>Arthropoda</taxon>
        <taxon>Crustacea</taxon>
        <taxon>Multicrustacea</taxon>
        <taxon>Malacostraca</taxon>
        <taxon>Eumalacostraca</taxon>
        <taxon>Eucarida</taxon>
        <taxon>Decapoda</taxon>
        <taxon>Pleocyemata</taxon>
        <taxon>Brachyura</taxon>
        <taxon>Eubrachyura</taxon>
        <taxon>Portunoidea</taxon>
        <taxon>Portunidae</taxon>
        <taxon>Portuninae</taxon>
        <taxon>Portunus</taxon>
    </lineage>
</organism>
<keyword evidence="2" id="KW-1185">Reference proteome</keyword>
<dbReference type="Proteomes" id="UP000324222">
    <property type="component" value="Unassembled WGS sequence"/>
</dbReference>
<accession>A0A5B7ID79</accession>
<comment type="caution">
    <text evidence="1">The sequence shown here is derived from an EMBL/GenBank/DDBJ whole genome shotgun (WGS) entry which is preliminary data.</text>
</comment>
<protein>
    <submittedName>
        <fullName evidence="1">Uncharacterized protein</fullName>
    </submittedName>
</protein>
<sequence>MRQICTLRLISVKPISPYYTPHHEVTAHHNTPHLATSYLTEPFHSRPVLHIILPHYHIISLCLHAVPHRASPHCVTTPHYHASSHLDCHIISC</sequence>